<reference evidence="1" key="1">
    <citation type="submission" date="2014-05" db="EMBL/GenBank/DDBJ databases">
        <authorList>
            <person name="Chronopoulou M."/>
        </authorList>
    </citation>
    <scope>NUCLEOTIDE SEQUENCE</scope>
    <source>
        <tissue evidence="1">Whole organism</tissue>
    </source>
</reference>
<dbReference type="AlphaFoldDB" id="A0A0K2T1C6"/>
<sequence>MGRNQPGGLLQGAEVHHTRGQLYAPSWCTLTHSGQMPEVLPTTRRIFGLRTCGNHLRQI</sequence>
<evidence type="ECO:0000313" key="1">
    <source>
        <dbReference type="EMBL" id="CDW19834.1"/>
    </source>
</evidence>
<accession>A0A0K2T1C6</accession>
<proteinExistence type="predicted"/>
<name>A0A0K2T1C6_LEPSM</name>
<protein>
    <submittedName>
        <fullName evidence="1">Uncharacterized protein</fullName>
    </submittedName>
</protein>
<organism evidence="1">
    <name type="scientific">Lepeophtheirus salmonis</name>
    <name type="common">Salmon louse</name>
    <name type="synonym">Caligus salmonis</name>
    <dbReference type="NCBI Taxonomy" id="72036"/>
    <lineage>
        <taxon>Eukaryota</taxon>
        <taxon>Metazoa</taxon>
        <taxon>Ecdysozoa</taxon>
        <taxon>Arthropoda</taxon>
        <taxon>Crustacea</taxon>
        <taxon>Multicrustacea</taxon>
        <taxon>Hexanauplia</taxon>
        <taxon>Copepoda</taxon>
        <taxon>Siphonostomatoida</taxon>
        <taxon>Caligidae</taxon>
        <taxon>Lepeophtheirus</taxon>
    </lineage>
</organism>
<dbReference type="EMBL" id="HACA01002473">
    <property type="protein sequence ID" value="CDW19834.1"/>
    <property type="molecule type" value="Transcribed_RNA"/>
</dbReference>